<evidence type="ECO:0000256" key="1">
    <source>
        <dbReference type="ARBA" id="ARBA00004196"/>
    </source>
</evidence>
<evidence type="ECO:0000256" key="5">
    <source>
        <dbReference type="SAM" id="SignalP"/>
    </source>
</evidence>
<name>A0A4P7GMB9_9ACTN</name>
<gene>
    <name evidence="7" type="ORF">EXE57_13435</name>
</gene>
<dbReference type="SUPFAM" id="SSF53807">
    <property type="entry name" value="Helical backbone' metal receptor"/>
    <property type="match status" value="1"/>
</dbReference>
<dbReference type="KEGG" id="noy:EXE57_13435"/>
<dbReference type="Proteomes" id="UP000294894">
    <property type="component" value="Chromosome"/>
</dbReference>
<dbReference type="AlphaFoldDB" id="A0A4P7GMB9"/>
<dbReference type="PANTHER" id="PTHR30532:SF24">
    <property type="entry name" value="FERRIC ENTEROBACTIN-BINDING PERIPLASMIC PROTEIN FEPB"/>
    <property type="match status" value="1"/>
</dbReference>
<accession>A0A4P7GMB9</accession>
<keyword evidence="8" id="KW-1185">Reference proteome</keyword>
<dbReference type="EMBL" id="CP038267">
    <property type="protein sequence ID" value="QBR93160.1"/>
    <property type="molecule type" value="Genomic_DNA"/>
</dbReference>
<sequence length="346" mass="36657">MARLPRRTALALVAALGAPVLASCATGSTTEQVEAQTVTEVDADAYPVTIEHAFGETTIEKEPQRVATLGWTDQDNALALGVVPVAATKLTWGGNEQGSSDWFDAEVEELDAEAPVRYDDADGAPIEDVAEAQPDLILATNSGITEAEYKKLSKIAPVVAYPDAPWVTPWQDSLAMAGEALGRAEIAAEVTADTEAAIEQAREDNPEIQDKSLIFAFLSAADLSSVGFYMPQDPRVAILNDLGMTNAPMVEELAKDGQFYGTVSAERASELESDVLITYAEAADDLQTFTEDKLVGQVPALAEGHAYAEPDKELGLAVTNPSPLSIPVIIEDFLPHVVDAAEGNAS</sequence>
<keyword evidence="3" id="KW-0813">Transport</keyword>
<dbReference type="OrthoDB" id="1846031at2"/>
<evidence type="ECO:0000256" key="3">
    <source>
        <dbReference type="ARBA" id="ARBA00022448"/>
    </source>
</evidence>
<dbReference type="CDD" id="cd01146">
    <property type="entry name" value="FhuD"/>
    <property type="match status" value="1"/>
</dbReference>
<dbReference type="PROSITE" id="PS50983">
    <property type="entry name" value="FE_B12_PBP"/>
    <property type="match status" value="1"/>
</dbReference>
<dbReference type="Gene3D" id="3.40.50.1980">
    <property type="entry name" value="Nitrogenase molybdenum iron protein domain"/>
    <property type="match status" value="2"/>
</dbReference>
<feature type="chain" id="PRO_5039464447" evidence="5">
    <location>
        <begin position="23"/>
        <end position="346"/>
    </location>
</feature>
<dbReference type="GO" id="GO:0030288">
    <property type="term" value="C:outer membrane-bounded periplasmic space"/>
    <property type="evidence" value="ECO:0007669"/>
    <property type="project" value="TreeGrafter"/>
</dbReference>
<dbReference type="InterPro" id="IPR051313">
    <property type="entry name" value="Bact_iron-sidero_bind"/>
</dbReference>
<protein>
    <submittedName>
        <fullName evidence="7">Iron-siderophore ABC transporter substrate-binding protein</fullName>
    </submittedName>
</protein>
<evidence type="ECO:0000256" key="4">
    <source>
        <dbReference type="ARBA" id="ARBA00022729"/>
    </source>
</evidence>
<keyword evidence="4 5" id="KW-0732">Signal</keyword>
<dbReference type="RefSeq" id="WP_135078303.1">
    <property type="nucleotide sequence ID" value="NZ_CP038267.1"/>
</dbReference>
<evidence type="ECO:0000259" key="6">
    <source>
        <dbReference type="PROSITE" id="PS50983"/>
    </source>
</evidence>
<comment type="subcellular location">
    <subcellularLocation>
        <location evidence="1">Cell envelope</location>
    </subcellularLocation>
</comment>
<organism evidence="7 8">
    <name type="scientific">Nocardioides euryhalodurans</name>
    <dbReference type="NCBI Taxonomy" id="2518370"/>
    <lineage>
        <taxon>Bacteria</taxon>
        <taxon>Bacillati</taxon>
        <taxon>Actinomycetota</taxon>
        <taxon>Actinomycetes</taxon>
        <taxon>Propionibacteriales</taxon>
        <taxon>Nocardioidaceae</taxon>
        <taxon>Nocardioides</taxon>
    </lineage>
</organism>
<dbReference type="InterPro" id="IPR002491">
    <property type="entry name" value="ABC_transptr_periplasmic_BD"/>
</dbReference>
<feature type="signal peptide" evidence="5">
    <location>
        <begin position="1"/>
        <end position="22"/>
    </location>
</feature>
<dbReference type="PANTHER" id="PTHR30532">
    <property type="entry name" value="IRON III DICITRATE-BINDING PERIPLASMIC PROTEIN"/>
    <property type="match status" value="1"/>
</dbReference>
<comment type="similarity">
    <text evidence="2">Belongs to the bacterial solute-binding protein 8 family.</text>
</comment>
<feature type="domain" description="Fe/B12 periplasmic-binding" evidence="6">
    <location>
        <begin position="65"/>
        <end position="341"/>
    </location>
</feature>
<dbReference type="GO" id="GO:1901678">
    <property type="term" value="P:iron coordination entity transport"/>
    <property type="evidence" value="ECO:0007669"/>
    <property type="project" value="UniProtKB-ARBA"/>
</dbReference>
<dbReference type="PROSITE" id="PS51257">
    <property type="entry name" value="PROKAR_LIPOPROTEIN"/>
    <property type="match status" value="1"/>
</dbReference>
<proteinExistence type="inferred from homology"/>
<reference evidence="7 8" key="1">
    <citation type="submission" date="2019-03" db="EMBL/GenBank/DDBJ databases">
        <title>Three New Species of Nocardioides, Nocardioides euryhalodurans sp. nov., Nocardioides seonyuensis sp. nov. and Nocardioides eburneoflavus sp. nov., Iolated from Soil.</title>
        <authorList>
            <person name="Roh S.G."/>
            <person name="Lee C."/>
            <person name="Kim M.-K."/>
            <person name="Kim S.B."/>
        </authorList>
    </citation>
    <scope>NUCLEOTIDE SEQUENCE [LARGE SCALE GENOMIC DNA]</scope>
    <source>
        <strain evidence="7 8">MMS17-SY117</strain>
    </source>
</reference>
<evidence type="ECO:0000313" key="8">
    <source>
        <dbReference type="Proteomes" id="UP000294894"/>
    </source>
</evidence>
<evidence type="ECO:0000313" key="7">
    <source>
        <dbReference type="EMBL" id="QBR93160.1"/>
    </source>
</evidence>
<dbReference type="Pfam" id="PF01497">
    <property type="entry name" value="Peripla_BP_2"/>
    <property type="match status" value="1"/>
</dbReference>
<evidence type="ECO:0000256" key="2">
    <source>
        <dbReference type="ARBA" id="ARBA00008814"/>
    </source>
</evidence>